<dbReference type="Proteomes" id="UP000240254">
    <property type="component" value="Unassembled WGS sequence"/>
</dbReference>
<accession>A0A2T3IEN0</accession>
<evidence type="ECO:0000313" key="4">
    <source>
        <dbReference type="Proteomes" id="UP000240254"/>
    </source>
</evidence>
<evidence type="ECO:0000256" key="1">
    <source>
        <dbReference type="SAM" id="Coils"/>
    </source>
</evidence>
<keyword evidence="1" id="KW-0175">Coiled coil</keyword>
<name>A0A2T3IEN0_9GAMM</name>
<dbReference type="EMBL" id="PYMK01000036">
    <property type="protein sequence ID" value="PSU22787.1"/>
    <property type="molecule type" value="Genomic_DNA"/>
</dbReference>
<dbReference type="SUPFAM" id="SSF52540">
    <property type="entry name" value="P-loop containing nucleoside triphosphate hydrolases"/>
    <property type="match status" value="1"/>
</dbReference>
<dbReference type="AlphaFoldDB" id="A0A2T3IEN0"/>
<dbReference type="GO" id="GO:0006302">
    <property type="term" value="P:double-strand break repair"/>
    <property type="evidence" value="ECO:0007669"/>
    <property type="project" value="TreeGrafter"/>
</dbReference>
<protein>
    <submittedName>
        <fullName evidence="3">Chromosome segregation protein SMC</fullName>
    </submittedName>
</protein>
<dbReference type="PANTHER" id="PTHR32182">
    <property type="entry name" value="DNA REPLICATION AND REPAIR PROTEIN RECF"/>
    <property type="match status" value="1"/>
</dbReference>
<dbReference type="Gene3D" id="3.40.50.300">
    <property type="entry name" value="P-loop containing nucleotide triphosphate hydrolases"/>
    <property type="match status" value="2"/>
</dbReference>
<reference evidence="3 4" key="1">
    <citation type="submission" date="2018-03" db="EMBL/GenBank/DDBJ databases">
        <title>Whole genome sequencing of Histamine producing bacteria.</title>
        <authorList>
            <person name="Butler K."/>
        </authorList>
    </citation>
    <scope>NUCLEOTIDE SEQUENCE [LARGE SCALE GENOMIC DNA]</scope>
    <source>
        <strain evidence="3 4">BS2</strain>
    </source>
</reference>
<dbReference type="GO" id="GO:0000731">
    <property type="term" value="P:DNA synthesis involved in DNA repair"/>
    <property type="evidence" value="ECO:0007669"/>
    <property type="project" value="TreeGrafter"/>
</dbReference>
<evidence type="ECO:0000259" key="2">
    <source>
        <dbReference type="Pfam" id="PF02463"/>
    </source>
</evidence>
<comment type="caution">
    <text evidence="3">The sequence shown here is derived from an EMBL/GenBank/DDBJ whole genome shotgun (WGS) entry which is preliminary data.</text>
</comment>
<feature type="domain" description="RecF/RecN/SMC N-terminal" evidence="2">
    <location>
        <begin position="4"/>
        <end position="623"/>
    </location>
</feature>
<evidence type="ECO:0000313" key="3">
    <source>
        <dbReference type="EMBL" id="PSU22787.1"/>
    </source>
</evidence>
<dbReference type="InterPro" id="IPR003395">
    <property type="entry name" value="RecF/RecN/SMC_N"/>
</dbReference>
<dbReference type="OrthoDB" id="9789562at2"/>
<dbReference type="CDD" id="cd00267">
    <property type="entry name" value="ABC_ATPase"/>
    <property type="match status" value="1"/>
</dbReference>
<dbReference type="InterPro" id="IPR027417">
    <property type="entry name" value="P-loop_NTPase"/>
</dbReference>
<gene>
    <name evidence="3" type="ORF">CTM88_20155</name>
</gene>
<dbReference type="Pfam" id="PF02463">
    <property type="entry name" value="SMC_N"/>
    <property type="match status" value="1"/>
</dbReference>
<dbReference type="PANTHER" id="PTHR32182:SF22">
    <property type="entry name" value="ATP-DEPENDENT ENDONUCLEASE, OLD FAMILY-RELATED"/>
    <property type="match status" value="1"/>
</dbReference>
<feature type="coiled-coil region" evidence="1">
    <location>
        <begin position="232"/>
        <end position="259"/>
    </location>
</feature>
<sequence length="795" mass="89339">MSVGPFRGFAKEETLNLYNLLVLIYGPNGAGKSSFCEALEFGLLGAVEEANSKRLTPAQYLKNAHVNRYVAPVIEGVNSKDETVFVSPNESLYRFCFVEKNRIDSFSRIAAQAPAKQTELISSLFGLESFNSFVKNFSRDLDERHIDLAGKKGLQLKEKRQQLAVYHQTIKDNQEHLELATVNEQNLAKKLSPEISFQQMLVTLGSEEEPGEIQALDAELQKKQPDITDLSVKKLEESKAKVEATHQVLSEKSAELEKASEGLSFKQLYGAVLDLQGTSENQCPACKTPLEQVAQDPFALATTELEKLGHLAKLEAEQIHAKAEFSKAIKSVHTIVSTCVKYIGEGENLLLAHIVDDAAELGWNWWEGLIQKGEEAIPWALLVEQVKQLEQLDVEVKQANEGRKPKQEKLKKLRELKEQATKLQAQRNTYDDAISKAQKAIDAFDEDNKELITEAEAEKAVVEANKQIAGSYKKFVEMLFEYKERLPSKLVADLGELVVQLYNAFNRYDAPKDQLAVIKLPLASGERIEISYKSDPAKFFDALHILSEGHIRCIGLSILLAKNLKTNSPLLIFDDPVNAIDDEHRKAIRETLYKDEFFKEKQIILACHGEEFLKNIHQDIGKKAARESATYKFLPQRGESHIQVASFTCPPNYVLAATNYLASAEYRNALASSRRALELLSEKAWHHYGKHCDKRDDMISVSKRAPHLPHDLRALAENLKAKISRSKAEIPNKLEIVGAFESLLGVNGQDPHWLYLNKGTHEEADRDEFEHGTVETIVLSLNALDKALLDHRLQI</sequence>
<organism evidence="3 4">
    <name type="scientific">Photobacterium aquimaris</name>
    <dbReference type="NCBI Taxonomy" id="512643"/>
    <lineage>
        <taxon>Bacteria</taxon>
        <taxon>Pseudomonadati</taxon>
        <taxon>Pseudomonadota</taxon>
        <taxon>Gammaproteobacteria</taxon>
        <taxon>Vibrionales</taxon>
        <taxon>Vibrionaceae</taxon>
        <taxon>Photobacterium</taxon>
    </lineage>
</organism>
<proteinExistence type="predicted"/>
<feature type="coiled-coil region" evidence="1">
    <location>
        <begin position="382"/>
        <end position="454"/>
    </location>
</feature>